<dbReference type="PANTHER" id="PTHR15341:SF3">
    <property type="entry name" value="NUCLEAR NUCLEIC ACID-BINDING PROTEIN C1D"/>
    <property type="match status" value="1"/>
</dbReference>
<keyword evidence="5 7" id="KW-0694">RNA-binding</keyword>
<dbReference type="GO" id="GO:0000460">
    <property type="term" value="P:maturation of 5.8S rRNA"/>
    <property type="evidence" value="ECO:0007669"/>
    <property type="project" value="TreeGrafter"/>
</dbReference>
<comment type="function">
    <text evidence="7">Plays a role in the recruitment of the exosome to pre-rRNA to mediate the 3'-5' end processing of the 5.8S rRNA.</text>
</comment>
<evidence type="ECO:0000256" key="4">
    <source>
        <dbReference type="ARBA" id="ARBA00022552"/>
    </source>
</evidence>
<protein>
    <recommendedName>
        <fullName evidence="3 7">Nuclear nucleic acid-binding protein C1D</fullName>
    </recommendedName>
</protein>
<evidence type="ECO:0000256" key="2">
    <source>
        <dbReference type="ARBA" id="ARBA00009154"/>
    </source>
</evidence>
<comment type="subunit">
    <text evidence="7">Monomer and homodimer.</text>
</comment>
<accession>A0A0A1XME6</accession>
<keyword evidence="6 7" id="KW-0539">Nucleus</keyword>
<comment type="similarity">
    <text evidence="2 7">Belongs to the C1D family.</text>
</comment>
<dbReference type="GO" id="GO:0010468">
    <property type="term" value="P:regulation of gene expression"/>
    <property type="evidence" value="ECO:0007669"/>
    <property type="project" value="TreeGrafter"/>
</dbReference>
<comment type="subcellular location">
    <subcellularLocation>
        <location evidence="7">Cytoplasm</location>
    </subcellularLocation>
    <subcellularLocation>
        <location evidence="7">Nucleus</location>
        <location evidence="7">Nucleolus</location>
    </subcellularLocation>
    <subcellularLocation>
        <location evidence="1 7">Nucleus</location>
    </subcellularLocation>
</comment>
<dbReference type="GO" id="GO:0003723">
    <property type="term" value="F:RNA binding"/>
    <property type="evidence" value="ECO:0007669"/>
    <property type="project" value="UniProtKB-UniRule"/>
</dbReference>
<evidence type="ECO:0000256" key="6">
    <source>
        <dbReference type="ARBA" id="ARBA00023242"/>
    </source>
</evidence>
<dbReference type="GO" id="GO:0003677">
    <property type="term" value="F:DNA binding"/>
    <property type="evidence" value="ECO:0007669"/>
    <property type="project" value="UniProtKB-KW"/>
</dbReference>
<keyword evidence="7" id="KW-0238">DNA-binding</keyword>
<dbReference type="Pfam" id="PF04000">
    <property type="entry name" value="Sas10_Utp3"/>
    <property type="match status" value="1"/>
</dbReference>
<proteinExistence type="inferred from homology"/>
<evidence type="ECO:0000256" key="8">
    <source>
        <dbReference type="SAM" id="MobiDB-lite"/>
    </source>
</evidence>
<name>A0A0A1XME6_ZEUCU</name>
<evidence type="ECO:0000256" key="3">
    <source>
        <dbReference type="ARBA" id="ARBA00015212"/>
    </source>
</evidence>
<gene>
    <name evidence="9" type="primary">c1d</name>
    <name evidence="9" type="ORF">g.20326</name>
</gene>
<dbReference type="GO" id="GO:0000178">
    <property type="term" value="C:exosome (RNase complex)"/>
    <property type="evidence" value="ECO:0007669"/>
    <property type="project" value="TreeGrafter"/>
</dbReference>
<dbReference type="OrthoDB" id="1421013at2759"/>
<reference evidence="9" key="2">
    <citation type="journal article" date="2015" name="Gigascience">
        <title>Reconstructing a comprehensive transcriptome assembly of a white-pupal translocated strain of the pest fruit fly Bactrocera cucurbitae.</title>
        <authorList>
            <person name="Sim S.B."/>
            <person name="Calla B."/>
            <person name="Hall B."/>
            <person name="DeRego T."/>
            <person name="Geib S.M."/>
        </authorList>
    </citation>
    <scope>NUCLEOTIDE SEQUENCE</scope>
</reference>
<dbReference type="GO" id="GO:0005737">
    <property type="term" value="C:cytoplasm"/>
    <property type="evidence" value="ECO:0007669"/>
    <property type="project" value="UniProtKB-SubCell"/>
</dbReference>
<evidence type="ECO:0000256" key="7">
    <source>
        <dbReference type="RuleBase" id="RU368003"/>
    </source>
</evidence>
<sequence length="150" mass="17392">MDFGELRNDEKFTKTVNNFSNALDKIEKSISTAVELKDFEELSTQEKVKLDNYLAYAINSLYWMHVKLRGDDPNEHGIKNELSRVRQTIVRDKQIYERNTIRPVIDKAAAGRFIKHGLHVRFDENGDRLNENSTNNKMDQDEDITSTANS</sequence>
<dbReference type="AlphaFoldDB" id="A0A0A1XME6"/>
<feature type="region of interest" description="Disordered" evidence="8">
    <location>
        <begin position="125"/>
        <end position="150"/>
    </location>
</feature>
<evidence type="ECO:0000256" key="1">
    <source>
        <dbReference type="ARBA" id="ARBA00004123"/>
    </source>
</evidence>
<dbReference type="GO" id="GO:0005730">
    <property type="term" value="C:nucleolus"/>
    <property type="evidence" value="ECO:0007669"/>
    <property type="project" value="UniProtKB-SubCell"/>
</dbReference>
<dbReference type="InterPro" id="IPR007146">
    <property type="entry name" value="Sas10/Utp3/C1D"/>
</dbReference>
<keyword evidence="4 7" id="KW-0698">rRNA processing</keyword>
<evidence type="ECO:0000313" key="9">
    <source>
        <dbReference type="EMBL" id="JAD12132.1"/>
    </source>
</evidence>
<organism evidence="9">
    <name type="scientific">Zeugodacus cucurbitae</name>
    <name type="common">Melon fruit fly</name>
    <name type="synonym">Bactrocera cucurbitae</name>
    <dbReference type="NCBI Taxonomy" id="28588"/>
    <lineage>
        <taxon>Eukaryota</taxon>
        <taxon>Metazoa</taxon>
        <taxon>Ecdysozoa</taxon>
        <taxon>Arthropoda</taxon>
        <taxon>Hexapoda</taxon>
        <taxon>Insecta</taxon>
        <taxon>Pterygota</taxon>
        <taxon>Neoptera</taxon>
        <taxon>Endopterygota</taxon>
        <taxon>Diptera</taxon>
        <taxon>Brachycera</taxon>
        <taxon>Muscomorpha</taxon>
        <taxon>Tephritoidea</taxon>
        <taxon>Tephritidae</taxon>
        <taxon>Zeugodacus</taxon>
        <taxon>Zeugodacus</taxon>
    </lineage>
</organism>
<keyword evidence="7" id="KW-0963">Cytoplasm</keyword>
<evidence type="ECO:0000256" key="5">
    <source>
        <dbReference type="ARBA" id="ARBA00022884"/>
    </source>
</evidence>
<reference evidence="9" key="1">
    <citation type="submission" date="2014-11" db="EMBL/GenBank/DDBJ databases">
        <authorList>
            <person name="Geib S."/>
        </authorList>
    </citation>
    <scope>NUCLEOTIDE SEQUENCE</scope>
</reference>
<dbReference type="EMBL" id="GBXI01002160">
    <property type="protein sequence ID" value="JAD12132.1"/>
    <property type="molecule type" value="Transcribed_RNA"/>
</dbReference>
<dbReference type="PANTHER" id="PTHR15341">
    <property type="entry name" value="SUN-COR STEROID HORMONE RECEPTOR CO-REPRESSOR"/>
    <property type="match status" value="1"/>
</dbReference>
<dbReference type="InterPro" id="IPR011082">
    <property type="entry name" value="Exosome-assoc_fac/DNA_repair"/>
</dbReference>